<protein>
    <submittedName>
        <fullName evidence="2">Uncharacterized protein</fullName>
    </submittedName>
</protein>
<dbReference type="Proteomes" id="UP000008064">
    <property type="component" value="Unassembled WGS sequence"/>
</dbReference>
<dbReference type="KEGG" id="sla:SERLADRAFT_443504"/>
<proteinExistence type="predicted"/>
<organism>
    <name type="scientific">Serpula lacrymans var. lacrymans (strain S7.9)</name>
    <name type="common">Dry rot fungus</name>
    <dbReference type="NCBI Taxonomy" id="578457"/>
    <lineage>
        <taxon>Eukaryota</taxon>
        <taxon>Fungi</taxon>
        <taxon>Dikarya</taxon>
        <taxon>Basidiomycota</taxon>
        <taxon>Agaricomycotina</taxon>
        <taxon>Agaricomycetes</taxon>
        <taxon>Agaricomycetidae</taxon>
        <taxon>Boletales</taxon>
        <taxon>Coniophorineae</taxon>
        <taxon>Serpulaceae</taxon>
        <taxon>Serpula</taxon>
    </lineage>
</organism>
<accession>F8PCK5</accession>
<feature type="compositionally biased region" description="Acidic residues" evidence="1">
    <location>
        <begin position="117"/>
        <end position="131"/>
    </location>
</feature>
<evidence type="ECO:0000256" key="1">
    <source>
        <dbReference type="SAM" id="MobiDB-lite"/>
    </source>
</evidence>
<dbReference type="GeneID" id="18815920"/>
<dbReference type="EMBL" id="GL945445">
    <property type="protein sequence ID" value="EGO18957.1"/>
    <property type="molecule type" value="Genomic_DNA"/>
</dbReference>
<evidence type="ECO:0000313" key="2">
    <source>
        <dbReference type="EMBL" id="EGO18957.1"/>
    </source>
</evidence>
<feature type="region of interest" description="Disordered" evidence="1">
    <location>
        <begin position="88"/>
        <end position="131"/>
    </location>
</feature>
<dbReference type="RefSeq" id="XP_007324181.1">
    <property type="nucleotide sequence ID" value="XM_007324119.1"/>
</dbReference>
<dbReference type="HOGENOM" id="CLU_1246019_0_0_1"/>
<reference evidence="2" key="1">
    <citation type="submission" date="2011-04" db="EMBL/GenBank/DDBJ databases">
        <title>Evolution of plant cell wall degrading machinery underlies the functional diversity of forest fungi.</title>
        <authorList>
            <consortium name="US DOE Joint Genome Institute (JGI-PGF)"/>
            <person name="Eastwood D.C."/>
            <person name="Floudas D."/>
            <person name="Binder M."/>
            <person name="Majcherczyk A."/>
            <person name="Schneider P."/>
            <person name="Aerts A."/>
            <person name="Asiegbu F.O."/>
            <person name="Baker S.E."/>
            <person name="Barry K."/>
            <person name="Bendiksby M."/>
            <person name="Blumentritt M."/>
            <person name="Coutinho P.M."/>
            <person name="Cullen D."/>
            <person name="Cullen D."/>
            <person name="Gathman A."/>
            <person name="Goodell B."/>
            <person name="Henrissat B."/>
            <person name="Ihrmark K."/>
            <person name="Kauserud H."/>
            <person name="Kohler A."/>
            <person name="LaButti K."/>
            <person name="Lapidus A."/>
            <person name="Lavin J.L."/>
            <person name="Lee Y.-H."/>
            <person name="Lindquist E."/>
            <person name="Lilly W."/>
            <person name="Lucas S."/>
            <person name="Morin E."/>
            <person name="Murat C."/>
            <person name="Oguiza J.A."/>
            <person name="Park J."/>
            <person name="Pisabarro A.G."/>
            <person name="Riley R."/>
            <person name="Rosling A."/>
            <person name="Salamov A."/>
            <person name="Schmidt O."/>
            <person name="Schmutz J."/>
            <person name="Skrede I."/>
            <person name="Stenlid J."/>
            <person name="Wiebenga A."/>
            <person name="Xie X."/>
            <person name="Kues U."/>
            <person name="Hibbett D.S."/>
            <person name="Hoffmeister D."/>
            <person name="Hogberg N."/>
            <person name="Martin F."/>
            <person name="Grigoriev I.V."/>
            <person name="Watkinson S.C."/>
        </authorList>
    </citation>
    <scope>NUCLEOTIDE SEQUENCE</scope>
    <source>
        <strain evidence="2">S7.9</strain>
    </source>
</reference>
<name>F8PCK5_SERL9</name>
<sequence length="222" mass="24805">MAASTSGSSGKTPLTKDDALVIWDAVSPHLTHAFNTADGQSLEYLYYGLVDFVFQHCALQENQRLYEAQKQFQLILHSQYHLAIDLSNPDVASPSEQSSGSQTALKQDNSGCPKLEDENDDGDDEDEDGEEEDITNFTLIASSGHDGTDILICVIEVKPHGRTAGSKRLHFVKCQQQLLRQAQAAFDTYPSQDSVNVFCVLGRFWKLVYFKREIFNAMTCFR</sequence>
<feature type="compositionally biased region" description="Polar residues" evidence="1">
    <location>
        <begin position="94"/>
        <end position="110"/>
    </location>
</feature>
<dbReference type="AlphaFoldDB" id="F8PCK5"/>
<gene>
    <name evidence="2" type="ORF">SERLADRAFT_443504</name>
</gene>